<dbReference type="InterPro" id="IPR022476">
    <property type="entry name" value="Spore_YabP/YqfC"/>
</dbReference>
<sequence length="104" mass="11914">MDQTNYEFGAPMGRERKNNDHDITIKGRKQLDITGVKQVDSFDNEEFLLETVMGYLSIKGQNLHMKNLNVEQGNVSIEGKIYDLIYVDQNQQGKSKGLFGKLFK</sequence>
<evidence type="ECO:0000313" key="3">
    <source>
        <dbReference type="Proteomes" id="UP000027142"/>
    </source>
</evidence>
<proteinExistence type="predicted"/>
<dbReference type="Pfam" id="PF07873">
    <property type="entry name" value="YabP"/>
    <property type="match status" value="1"/>
</dbReference>
<evidence type="ECO:0000313" key="2">
    <source>
        <dbReference type="EMBL" id="AIC96618.1"/>
    </source>
</evidence>
<dbReference type="KEGG" id="ble:BleG1_4083"/>
<dbReference type="EMBL" id="CP003923">
    <property type="protein sequence ID" value="AIC96618.1"/>
    <property type="molecule type" value="Genomic_DNA"/>
</dbReference>
<dbReference type="AlphaFoldDB" id="A0A060M7U0"/>
<accession>A0A060M7U0</accession>
<evidence type="ECO:0000256" key="1">
    <source>
        <dbReference type="SAM" id="MobiDB-lite"/>
    </source>
</evidence>
<dbReference type="OrthoDB" id="9795125at2"/>
<feature type="region of interest" description="Disordered" evidence="1">
    <location>
        <begin position="1"/>
        <end position="21"/>
    </location>
</feature>
<protein>
    <submittedName>
        <fullName evidence="2">Spore protein yabP</fullName>
    </submittedName>
</protein>
<dbReference type="NCBIfam" id="TIGR02892">
    <property type="entry name" value="spore_yabP"/>
    <property type="match status" value="1"/>
</dbReference>
<dbReference type="Gene3D" id="2.60.40.2000">
    <property type="match status" value="1"/>
</dbReference>
<keyword evidence="3" id="KW-1185">Reference proteome</keyword>
<dbReference type="STRING" id="1246626.BleG1_4083"/>
<reference evidence="2 3" key="1">
    <citation type="journal article" date="2014" name="Gene">
        <title>A comparative genomic analysis of the alkalitolerant soil bacterium Bacillus lehensis G1.</title>
        <authorList>
            <person name="Noor Y.M."/>
            <person name="Samsulrizal N.H."/>
            <person name="Jema'on N.A."/>
            <person name="Low K.O."/>
            <person name="Ramli A.N."/>
            <person name="Alias N.I."/>
            <person name="Damis S.I."/>
            <person name="Fuzi S.F."/>
            <person name="Isa M.N."/>
            <person name="Murad A.M."/>
            <person name="Raih M.F."/>
            <person name="Bakar F.D."/>
            <person name="Najimudin N."/>
            <person name="Mahadi N.M."/>
            <person name="Illias R.M."/>
        </authorList>
    </citation>
    <scope>NUCLEOTIDE SEQUENCE [LARGE SCALE GENOMIC DNA]</scope>
    <source>
        <strain evidence="2 3">G1</strain>
    </source>
</reference>
<dbReference type="GO" id="GO:0030435">
    <property type="term" value="P:sporulation resulting in formation of a cellular spore"/>
    <property type="evidence" value="ECO:0007669"/>
    <property type="project" value="InterPro"/>
</dbReference>
<dbReference type="HOGENOM" id="CLU_168343_1_0_9"/>
<dbReference type="RefSeq" id="WP_078439973.1">
    <property type="nucleotide sequence ID" value="NZ_CP003923.1"/>
</dbReference>
<organism evidence="2 3">
    <name type="scientific">Shouchella lehensis G1</name>
    <dbReference type="NCBI Taxonomy" id="1246626"/>
    <lineage>
        <taxon>Bacteria</taxon>
        <taxon>Bacillati</taxon>
        <taxon>Bacillota</taxon>
        <taxon>Bacilli</taxon>
        <taxon>Bacillales</taxon>
        <taxon>Bacillaceae</taxon>
        <taxon>Shouchella</taxon>
    </lineage>
</organism>
<gene>
    <name evidence="2" type="ORF">BleG1_4083</name>
</gene>
<dbReference type="PATRIC" id="fig|1246626.3.peg.4068"/>
<dbReference type="InterPro" id="IPR038705">
    <property type="entry name" value="YabP_sf"/>
</dbReference>
<dbReference type="Proteomes" id="UP000027142">
    <property type="component" value="Chromosome"/>
</dbReference>
<name>A0A060M7U0_9BACI</name>
<dbReference type="eggNOG" id="ENOG5032YWW">
    <property type="taxonomic scope" value="Bacteria"/>
</dbReference>
<dbReference type="InterPro" id="IPR012504">
    <property type="entry name" value="Spore_YabP"/>
</dbReference>
<dbReference type="PIRSF" id="PIRSF011576">
    <property type="entry name" value="YabP"/>
    <property type="match status" value="1"/>
</dbReference>